<sequence length="265" mass="28588">MFELRGVAVGYGGVPVLQNVSFTARAGQITALVGANGCGKTTLLKAVARQLPTLRGTICLHGRDLAAYNRKEFARAAAFMPQVRNIPEITVQGLVSHGRFPYLGLSRQMTARDRAAVQQVMDQTGVACWAGRDLRELSGGERQRVYLAMALAQGGDAILLDEPTTYLDAAAQFELLELLRRLAGQGKAVVLVLHDLAQALQYSDRVAVLAGGGLAAFDTPERLFAQKLLDDIFGVTLCRAAEGTYYLRKQEPTKTASCNYSGDIV</sequence>
<feature type="domain" description="ABC transporter" evidence="5">
    <location>
        <begin position="2"/>
        <end position="236"/>
    </location>
</feature>
<dbReference type="SMART" id="SM00382">
    <property type="entry name" value="AAA"/>
    <property type="match status" value="1"/>
</dbReference>
<dbReference type="EMBL" id="DXBO01000138">
    <property type="protein sequence ID" value="HIZ49001.1"/>
    <property type="molecule type" value="Genomic_DNA"/>
</dbReference>
<dbReference type="Pfam" id="PF00005">
    <property type="entry name" value="ABC_tran"/>
    <property type="match status" value="1"/>
</dbReference>
<dbReference type="InterPro" id="IPR003439">
    <property type="entry name" value="ABC_transporter-like_ATP-bd"/>
</dbReference>
<dbReference type="InterPro" id="IPR003593">
    <property type="entry name" value="AAA+_ATPase"/>
</dbReference>
<dbReference type="PROSITE" id="PS50893">
    <property type="entry name" value="ABC_TRANSPORTER_2"/>
    <property type="match status" value="1"/>
</dbReference>
<dbReference type="AlphaFoldDB" id="A0A9D2F4U6"/>
<evidence type="ECO:0000313" key="6">
    <source>
        <dbReference type="EMBL" id="HIZ49001.1"/>
    </source>
</evidence>
<dbReference type="FunFam" id="3.40.50.300:FF:000134">
    <property type="entry name" value="Iron-enterobactin ABC transporter ATP-binding protein"/>
    <property type="match status" value="1"/>
</dbReference>
<evidence type="ECO:0000256" key="2">
    <source>
        <dbReference type="ARBA" id="ARBA00022741"/>
    </source>
</evidence>
<keyword evidence="2" id="KW-0547">Nucleotide-binding</keyword>
<evidence type="ECO:0000256" key="3">
    <source>
        <dbReference type="ARBA" id="ARBA00022840"/>
    </source>
</evidence>
<protein>
    <submittedName>
        <fullName evidence="6">ABC transporter ATP-binding protein</fullName>
    </submittedName>
</protein>
<keyword evidence="1" id="KW-0813">Transport</keyword>
<name>A0A9D2F4U6_9FIRM</name>
<comment type="caution">
    <text evidence="6">The sequence shown here is derived from an EMBL/GenBank/DDBJ whole genome shotgun (WGS) entry which is preliminary data.</text>
</comment>
<evidence type="ECO:0000313" key="7">
    <source>
        <dbReference type="Proteomes" id="UP000824031"/>
    </source>
</evidence>
<gene>
    <name evidence="6" type="ORF">H9810_09795</name>
</gene>
<dbReference type="Proteomes" id="UP000824031">
    <property type="component" value="Unassembled WGS sequence"/>
</dbReference>
<accession>A0A9D2F4U6</accession>
<keyword evidence="3 6" id="KW-0067">ATP-binding</keyword>
<evidence type="ECO:0000259" key="5">
    <source>
        <dbReference type="PROSITE" id="PS50893"/>
    </source>
</evidence>
<dbReference type="CDD" id="cd03214">
    <property type="entry name" value="ABC_Iron-Siderophores_B12_Hemin"/>
    <property type="match status" value="1"/>
</dbReference>
<dbReference type="SUPFAM" id="SSF52540">
    <property type="entry name" value="P-loop containing nucleoside triphosphate hydrolases"/>
    <property type="match status" value="1"/>
</dbReference>
<dbReference type="InterPro" id="IPR027417">
    <property type="entry name" value="P-loop_NTPase"/>
</dbReference>
<proteinExistence type="predicted"/>
<reference evidence="6" key="1">
    <citation type="journal article" date="2021" name="PeerJ">
        <title>Extensive microbial diversity within the chicken gut microbiome revealed by metagenomics and culture.</title>
        <authorList>
            <person name="Gilroy R."/>
            <person name="Ravi A."/>
            <person name="Getino M."/>
            <person name="Pursley I."/>
            <person name="Horton D.L."/>
            <person name="Alikhan N.F."/>
            <person name="Baker D."/>
            <person name="Gharbi K."/>
            <person name="Hall N."/>
            <person name="Watson M."/>
            <person name="Adriaenssens E.M."/>
            <person name="Foster-Nyarko E."/>
            <person name="Jarju S."/>
            <person name="Secka A."/>
            <person name="Antonio M."/>
            <person name="Oren A."/>
            <person name="Chaudhuri R.R."/>
            <person name="La Ragione R."/>
            <person name="Hildebrand F."/>
            <person name="Pallen M.J."/>
        </authorList>
    </citation>
    <scope>NUCLEOTIDE SEQUENCE</scope>
    <source>
        <strain evidence="6">3436</strain>
    </source>
</reference>
<dbReference type="Gene3D" id="3.40.50.300">
    <property type="entry name" value="P-loop containing nucleotide triphosphate hydrolases"/>
    <property type="match status" value="1"/>
</dbReference>
<reference evidence="6" key="2">
    <citation type="submission" date="2021-04" db="EMBL/GenBank/DDBJ databases">
        <authorList>
            <person name="Gilroy R."/>
        </authorList>
    </citation>
    <scope>NUCLEOTIDE SEQUENCE</scope>
    <source>
        <strain evidence="6">3436</strain>
    </source>
</reference>
<dbReference type="GO" id="GO:0005524">
    <property type="term" value="F:ATP binding"/>
    <property type="evidence" value="ECO:0007669"/>
    <property type="project" value="UniProtKB-KW"/>
</dbReference>
<dbReference type="PANTHER" id="PTHR42794">
    <property type="entry name" value="HEMIN IMPORT ATP-BINDING PROTEIN HMUV"/>
    <property type="match status" value="1"/>
</dbReference>
<keyword evidence="4" id="KW-1278">Translocase</keyword>
<evidence type="ECO:0000256" key="4">
    <source>
        <dbReference type="ARBA" id="ARBA00022967"/>
    </source>
</evidence>
<organism evidence="6 7">
    <name type="scientific">Candidatus Gemmiger excrementavium</name>
    <dbReference type="NCBI Taxonomy" id="2838608"/>
    <lineage>
        <taxon>Bacteria</taxon>
        <taxon>Bacillati</taxon>
        <taxon>Bacillota</taxon>
        <taxon>Clostridia</taxon>
        <taxon>Eubacteriales</taxon>
        <taxon>Gemmiger</taxon>
    </lineage>
</organism>
<dbReference type="PANTHER" id="PTHR42794:SF1">
    <property type="entry name" value="HEMIN IMPORT ATP-BINDING PROTEIN HMUV"/>
    <property type="match status" value="1"/>
</dbReference>
<dbReference type="GO" id="GO:0016887">
    <property type="term" value="F:ATP hydrolysis activity"/>
    <property type="evidence" value="ECO:0007669"/>
    <property type="project" value="InterPro"/>
</dbReference>
<evidence type="ECO:0000256" key="1">
    <source>
        <dbReference type="ARBA" id="ARBA00022448"/>
    </source>
</evidence>